<dbReference type="EMBL" id="CAEY01000481">
    <property type="status" value="NOT_ANNOTATED_CDS"/>
    <property type="molecule type" value="Genomic_DNA"/>
</dbReference>
<dbReference type="AlphaFoldDB" id="T1JTN0"/>
<reference evidence="1" key="2">
    <citation type="submission" date="2015-06" db="UniProtKB">
        <authorList>
            <consortium name="EnsemblMetazoa"/>
        </authorList>
    </citation>
    <scope>IDENTIFICATION</scope>
</reference>
<dbReference type="EnsemblMetazoa" id="tetur01g14730.1">
    <property type="protein sequence ID" value="tetur01g14730.1"/>
    <property type="gene ID" value="tetur01g14730"/>
</dbReference>
<organism evidence="1 2">
    <name type="scientific">Tetranychus urticae</name>
    <name type="common">Two-spotted spider mite</name>
    <dbReference type="NCBI Taxonomy" id="32264"/>
    <lineage>
        <taxon>Eukaryota</taxon>
        <taxon>Metazoa</taxon>
        <taxon>Ecdysozoa</taxon>
        <taxon>Arthropoda</taxon>
        <taxon>Chelicerata</taxon>
        <taxon>Arachnida</taxon>
        <taxon>Acari</taxon>
        <taxon>Acariformes</taxon>
        <taxon>Trombidiformes</taxon>
        <taxon>Prostigmata</taxon>
        <taxon>Eleutherengona</taxon>
        <taxon>Raphignathae</taxon>
        <taxon>Tetranychoidea</taxon>
        <taxon>Tetranychidae</taxon>
        <taxon>Tetranychus</taxon>
    </lineage>
</organism>
<keyword evidence="2" id="KW-1185">Reference proteome</keyword>
<name>T1JTN0_TETUR</name>
<proteinExistence type="predicted"/>
<dbReference type="Proteomes" id="UP000015104">
    <property type="component" value="Unassembled WGS sequence"/>
</dbReference>
<reference evidence="2" key="1">
    <citation type="submission" date="2011-08" db="EMBL/GenBank/DDBJ databases">
        <authorList>
            <person name="Rombauts S."/>
        </authorList>
    </citation>
    <scope>NUCLEOTIDE SEQUENCE</scope>
    <source>
        <strain evidence="2">London</strain>
    </source>
</reference>
<evidence type="ECO:0000313" key="1">
    <source>
        <dbReference type="EnsemblMetazoa" id="tetur01g14730.1"/>
    </source>
</evidence>
<sequence>MNLSPLEANFFYNQNSFNGHHERSIKTITVKYKLIIR</sequence>
<accession>T1JTN0</accession>
<protein>
    <submittedName>
        <fullName evidence="1">Uncharacterized protein</fullName>
    </submittedName>
</protein>
<dbReference type="HOGENOM" id="CLU_3351645_0_0_1"/>
<evidence type="ECO:0000313" key="2">
    <source>
        <dbReference type="Proteomes" id="UP000015104"/>
    </source>
</evidence>